<protein>
    <recommendedName>
        <fullName evidence="3">CDP-Glycerol:Poly(Glycerophosphate) glycerophosphotransferase</fullName>
    </recommendedName>
</protein>
<dbReference type="AlphaFoldDB" id="A0A1D3UJR1"/>
<proteinExistence type="predicted"/>
<dbReference type="SUPFAM" id="SSF53756">
    <property type="entry name" value="UDP-Glycosyltransferase/glycogen phosphorylase"/>
    <property type="match status" value="1"/>
</dbReference>
<gene>
    <name evidence="1" type="ORF">TFUB20_01003</name>
</gene>
<dbReference type="NCBIfam" id="NF046086">
    <property type="entry name" value="BFO_1060_trans"/>
    <property type="match status" value="1"/>
</dbReference>
<dbReference type="Proteomes" id="UP000182057">
    <property type="component" value="Unassembled WGS sequence"/>
</dbReference>
<evidence type="ECO:0000313" key="2">
    <source>
        <dbReference type="Proteomes" id="UP000182057"/>
    </source>
</evidence>
<organism evidence="1 2">
    <name type="scientific">Tannerella forsythia</name>
    <name type="common">Bacteroides forsythus</name>
    <dbReference type="NCBI Taxonomy" id="28112"/>
    <lineage>
        <taxon>Bacteria</taxon>
        <taxon>Pseudomonadati</taxon>
        <taxon>Bacteroidota</taxon>
        <taxon>Bacteroidia</taxon>
        <taxon>Bacteroidales</taxon>
        <taxon>Tannerellaceae</taxon>
        <taxon>Tannerella</taxon>
    </lineage>
</organism>
<reference evidence="1 2" key="1">
    <citation type="submission" date="2016-09" db="EMBL/GenBank/DDBJ databases">
        <authorList>
            <person name="Capua I."/>
            <person name="De Benedictis P."/>
            <person name="Joannis T."/>
            <person name="Lombin L.H."/>
            <person name="Cattoli G."/>
        </authorList>
    </citation>
    <scope>NUCLEOTIDE SEQUENCE [LARGE SCALE GENOMIC DNA]</scope>
    <source>
        <strain evidence="1 2">UB20</strain>
    </source>
</reference>
<dbReference type="RefSeq" id="WP_140230620.1">
    <property type="nucleotide sequence ID" value="NZ_CBDEMX010000129.1"/>
</dbReference>
<evidence type="ECO:0000313" key="1">
    <source>
        <dbReference type="EMBL" id="SCQ20298.1"/>
    </source>
</evidence>
<sequence>MIDVLNLEWTSYPSRDRNTATLICNYLKMMEFSVVERSVFHGFEMINKYHPLLLFITNGTGAKINFHIVKYAALRGIKVITSVSEGNFKTSSETLPEFVWGWNKDHVFYERINMQWSERTRKMTVDAYPQFQSQIKVSGAAGFDYYKIVKPLKRDVFLHKYHKEGYNKIIGWGCWDFAVAFPGDTRYEYFLSLYGSDTITRFQKDRDLSNQVLLNIIEKNPDILFLLKEHPGNTRGLFESGIAGAEKFPNVLILKKESIVDCIAVSDFWITYESTTVIEAWLLGKQTCLLNPTGIDFPRANVYKGSPNYPDVPTLQAAIDSFYSTHELPGFQAMESERKEVIRETIQWDDGLNHVRAGNEIIRVLKEEEKREKKRIPFDLRKIKWKQYLLSRGIPRKTNNFIYDKLRGFDHEELSQRNAEIYNQQIAYYKKMGLSKEDLRTITVI</sequence>
<name>A0A1D3UJR1_TANFO</name>
<accession>A0A1D3UJR1</accession>
<dbReference type="EMBL" id="FMMM01000033">
    <property type="protein sequence ID" value="SCQ20298.1"/>
    <property type="molecule type" value="Genomic_DNA"/>
</dbReference>
<evidence type="ECO:0008006" key="3">
    <source>
        <dbReference type="Google" id="ProtNLM"/>
    </source>
</evidence>
<dbReference type="OrthoDB" id="884081at2"/>